<gene>
    <name evidence="7" type="ORF">BB559_001810</name>
</gene>
<dbReference type="EMBL" id="MBFT01000091">
    <property type="protein sequence ID" value="PVU98053.1"/>
    <property type="molecule type" value="Genomic_DNA"/>
</dbReference>
<dbReference type="InterPro" id="IPR015422">
    <property type="entry name" value="PyrdxlP-dep_Trfase_small"/>
</dbReference>
<evidence type="ECO:0000256" key="5">
    <source>
        <dbReference type="ARBA" id="ARBA00022898"/>
    </source>
</evidence>
<evidence type="ECO:0000256" key="3">
    <source>
        <dbReference type="ARBA" id="ARBA00022576"/>
    </source>
</evidence>
<dbReference type="Gene3D" id="3.90.1150.10">
    <property type="entry name" value="Aspartate Aminotransferase, domain 1"/>
    <property type="match status" value="2"/>
</dbReference>
<dbReference type="STRING" id="61424.A0A2T9Z0F4"/>
<evidence type="ECO:0000256" key="4">
    <source>
        <dbReference type="ARBA" id="ARBA00022679"/>
    </source>
</evidence>
<dbReference type="InterPro" id="IPR015424">
    <property type="entry name" value="PyrdxlP-dep_Trfase"/>
</dbReference>
<keyword evidence="5" id="KW-0663">Pyridoxal phosphate</keyword>
<organism evidence="7 8">
    <name type="scientific">Furculomyces boomerangus</name>
    <dbReference type="NCBI Taxonomy" id="61424"/>
    <lineage>
        <taxon>Eukaryota</taxon>
        <taxon>Fungi</taxon>
        <taxon>Fungi incertae sedis</taxon>
        <taxon>Zoopagomycota</taxon>
        <taxon>Kickxellomycotina</taxon>
        <taxon>Harpellomycetes</taxon>
        <taxon>Harpellales</taxon>
        <taxon>Harpellaceae</taxon>
        <taxon>Furculomyces</taxon>
    </lineage>
</organism>
<name>A0A2T9Z0F4_9FUNG</name>
<dbReference type="PANTHER" id="PTHR43807">
    <property type="entry name" value="FI04487P"/>
    <property type="match status" value="1"/>
</dbReference>
<reference evidence="7 8" key="1">
    <citation type="journal article" date="2018" name="MBio">
        <title>Comparative Genomics Reveals the Core Gene Toolbox for the Fungus-Insect Symbiosis.</title>
        <authorList>
            <person name="Wang Y."/>
            <person name="Stata M."/>
            <person name="Wang W."/>
            <person name="Stajich J.E."/>
            <person name="White M.M."/>
            <person name="Moncalvo J.M."/>
        </authorList>
    </citation>
    <scope>NUCLEOTIDE SEQUENCE [LARGE SCALE GENOMIC DNA]</scope>
    <source>
        <strain evidence="7 8">AUS-77-4</strain>
    </source>
</reference>
<comment type="similarity">
    <text evidence="2">Belongs to the class-I pyridoxal-phosphate-dependent aminotransferase family.</text>
</comment>
<dbReference type="InterPro" id="IPR051326">
    <property type="entry name" value="Kynurenine-oxoglutarate_AT"/>
</dbReference>
<dbReference type="PANTHER" id="PTHR43807:SF20">
    <property type="entry name" value="FI04487P"/>
    <property type="match status" value="1"/>
</dbReference>
<dbReference type="InterPro" id="IPR004838">
    <property type="entry name" value="NHTrfase_class1_PyrdxlP-BS"/>
</dbReference>
<comment type="cofactor">
    <cofactor evidence="1">
        <name>pyridoxal 5'-phosphate</name>
        <dbReference type="ChEBI" id="CHEBI:597326"/>
    </cofactor>
</comment>
<keyword evidence="3" id="KW-0032">Aminotransferase</keyword>
<dbReference type="Proteomes" id="UP000245699">
    <property type="component" value="Unassembled WGS sequence"/>
</dbReference>
<comment type="caution">
    <text evidence="7">The sequence shown here is derived from an EMBL/GenBank/DDBJ whole genome shotgun (WGS) entry which is preliminary data.</text>
</comment>
<dbReference type="OrthoDB" id="2414662at2759"/>
<proteinExistence type="inferred from homology"/>
<protein>
    <recommendedName>
        <fullName evidence="6">Aminotransferase class I/classII large domain-containing protein</fullName>
    </recommendedName>
</protein>
<dbReference type="GO" id="GO:0030170">
    <property type="term" value="F:pyridoxal phosphate binding"/>
    <property type="evidence" value="ECO:0007669"/>
    <property type="project" value="InterPro"/>
</dbReference>
<dbReference type="InterPro" id="IPR015421">
    <property type="entry name" value="PyrdxlP-dep_Trfase_major"/>
</dbReference>
<evidence type="ECO:0000256" key="2">
    <source>
        <dbReference type="ARBA" id="ARBA00007441"/>
    </source>
</evidence>
<dbReference type="CDD" id="cd00609">
    <property type="entry name" value="AAT_like"/>
    <property type="match status" value="1"/>
</dbReference>
<sequence length="398" mass="44705">MPNLSQLVRLPRINFCLSYNKNKLIYSSLRNMSSIPNKNASAPSLPEPVKMFSNAKLDVWTMFNIAAAKSGAVNLGQGFMNFPAPDLIKNAGLACIANDNCTQYSPPRGRPRLLKALAERYGKSIGRNINPETEVMVTTGANEGIFCALLAFIDKDARNEAIIIEPAFDHYEELVSIADLAKKYNLLVISDEVYENLYYDNQKHISISSIPGMFDRTLIVGSMGKLFGVTGWRIGWVVGAQQLINPCLAAHTRTVFVSPSPQQEAGGMAFEKASESNFFDVQREEYIGRRKKLMDAFDSVGLPYSIPHGSYFLLVNASRVRIPKDFHIPDYVSERGRSFELCYFFTVHIGLGCIPPTEFYSEEHVHLAEDYVRFAFCKSDDVFEEATKRLAKLKQYIE</sequence>
<dbReference type="GO" id="GO:0005739">
    <property type="term" value="C:mitochondrion"/>
    <property type="evidence" value="ECO:0007669"/>
    <property type="project" value="TreeGrafter"/>
</dbReference>
<dbReference type="Gene3D" id="3.40.640.10">
    <property type="entry name" value="Type I PLP-dependent aspartate aminotransferase-like (Major domain)"/>
    <property type="match status" value="2"/>
</dbReference>
<evidence type="ECO:0000313" key="7">
    <source>
        <dbReference type="EMBL" id="PVU98053.1"/>
    </source>
</evidence>
<evidence type="ECO:0000259" key="6">
    <source>
        <dbReference type="Pfam" id="PF00155"/>
    </source>
</evidence>
<dbReference type="PROSITE" id="PS00105">
    <property type="entry name" value="AA_TRANSFER_CLASS_1"/>
    <property type="match status" value="1"/>
</dbReference>
<dbReference type="Pfam" id="PF00155">
    <property type="entry name" value="Aminotran_1_2"/>
    <property type="match status" value="1"/>
</dbReference>
<keyword evidence="4" id="KW-0808">Transferase</keyword>
<accession>A0A2T9Z0F4</accession>
<feature type="domain" description="Aminotransferase class I/classII large" evidence="6">
    <location>
        <begin position="172"/>
        <end position="319"/>
    </location>
</feature>
<dbReference type="InterPro" id="IPR004839">
    <property type="entry name" value="Aminotransferase_I/II_large"/>
</dbReference>
<dbReference type="GO" id="GO:0016212">
    <property type="term" value="F:kynurenine-oxoglutarate transaminase activity"/>
    <property type="evidence" value="ECO:0007669"/>
    <property type="project" value="TreeGrafter"/>
</dbReference>
<evidence type="ECO:0000256" key="1">
    <source>
        <dbReference type="ARBA" id="ARBA00001933"/>
    </source>
</evidence>
<keyword evidence="8" id="KW-1185">Reference proteome</keyword>
<dbReference type="SUPFAM" id="SSF53383">
    <property type="entry name" value="PLP-dependent transferases"/>
    <property type="match status" value="1"/>
</dbReference>
<evidence type="ECO:0000313" key="8">
    <source>
        <dbReference type="Proteomes" id="UP000245699"/>
    </source>
</evidence>
<dbReference type="AlphaFoldDB" id="A0A2T9Z0F4"/>